<name>A0ABV0YQD2_9TELE</name>
<organism evidence="1 2">
    <name type="scientific">Ameca splendens</name>
    <dbReference type="NCBI Taxonomy" id="208324"/>
    <lineage>
        <taxon>Eukaryota</taxon>
        <taxon>Metazoa</taxon>
        <taxon>Chordata</taxon>
        <taxon>Craniata</taxon>
        <taxon>Vertebrata</taxon>
        <taxon>Euteleostomi</taxon>
        <taxon>Actinopterygii</taxon>
        <taxon>Neopterygii</taxon>
        <taxon>Teleostei</taxon>
        <taxon>Neoteleostei</taxon>
        <taxon>Acanthomorphata</taxon>
        <taxon>Ovalentaria</taxon>
        <taxon>Atherinomorphae</taxon>
        <taxon>Cyprinodontiformes</taxon>
        <taxon>Goodeidae</taxon>
        <taxon>Ameca</taxon>
    </lineage>
</organism>
<evidence type="ECO:0000313" key="2">
    <source>
        <dbReference type="Proteomes" id="UP001469553"/>
    </source>
</evidence>
<protein>
    <submittedName>
        <fullName evidence="1">Uncharacterized protein</fullName>
    </submittedName>
</protein>
<keyword evidence="2" id="KW-1185">Reference proteome</keyword>
<accession>A0ABV0YQD2</accession>
<dbReference type="Proteomes" id="UP001469553">
    <property type="component" value="Unassembled WGS sequence"/>
</dbReference>
<gene>
    <name evidence="1" type="ORF">AMECASPLE_016643</name>
</gene>
<comment type="caution">
    <text evidence="1">The sequence shown here is derived from an EMBL/GenBank/DDBJ whole genome shotgun (WGS) entry which is preliminary data.</text>
</comment>
<reference evidence="1 2" key="1">
    <citation type="submission" date="2021-06" db="EMBL/GenBank/DDBJ databases">
        <authorList>
            <person name="Palmer J.M."/>
        </authorList>
    </citation>
    <scope>NUCLEOTIDE SEQUENCE [LARGE SCALE GENOMIC DNA]</scope>
    <source>
        <strain evidence="1 2">AS_MEX2019</strain>
        <tissue evidence="1">Muscle</tissue>
    </source>
</reference>
<sequence length="103" mass="11331">MLLKGFYTSGLHGGTVGKTVALQREATTHSQGEFARSPHACMGSLWLFQRPLTVQNMTVRLVTCPGCTLPLAHRPLEIDTSSHVTLYEIDTHEVSLTENHNSV</sequence>
<proteinExistence type="predicted"/>
<dbReference type="EMBL" id="JAHRIP010038838">
    <property type="protein sequence ID" value="MEQ2295651.1"/>
    <property type="molecule type" value="Genomic_DNA"/>
</dbReference>
<evidence type="ECO:0000313" key="1">
    <source>
        <dbReference type="EMBL" id="MEQ2295651.1"/>
    </source>
</evidence>